<evidence type="ECO:0000313" key="2">
    <source>
        <dbReference type="EMBL" id="KMQ90570.1"/>
    </source>
</evidence>
<sequence length="393" mass="45521">MRFSCVPWPVIHRALRRKGFPTYIRRILDSYLSDRVISYIGRDDRRYEKPMEAEVPQGSVVGPILWSISFDNILNIDNEDDNCTIICYADDTLIVVTGPDLLYTRVRACILANRVTDCINRLGLAVATEKTEATLFHGRRTGNLPSQIVIKDVSIDLSASIKYLGIYIDTKWLFSDHFRYIEDKADRVIKALNRLMPNLRGPDERRRRLFANAILSIILYGAPVWADELNRSQLLTSLNRLERSVAQRVISAYRTVSVNAAFLLARMPPLQFLAPMRKRTYEQVKKLKNDGDYTKARKDEIKETEHLRMCGVWRDYLEKPNQPMEYTKMAIMPWFEMWMARGHGSMSFHLSQLMTGHGCFAKFLHRIGKRTTRDCDFCGEEDDALHTLRECLA</sequence>
<accession>A0A0J7NDI6</accession>
<dbReference type="AlphaFoldDB" id="A0A0J7NDI6"/>
<dbReference type="PaxDb" id="67767-A0A0J7NDI6"/>
<keyword evidence="2" id="KW-0548">Nucleotidyltransferase</keyword>
<dbReference type="GO" id="GO:0003964">
    <property type="term" value="F:RNA-directed DNA polymerase activity"/>
    <property type="evidence" value="ECO:0007669"/>
    <property type="project" value="UniProtKB-KW"/>
</dbReference>
<protein>
    <submittedName>
        <fullName evidence="2">Reverse transcriptase</fullName>
    </submittedName>
</protein>
<dbReference type="InterPro" id="IPR000477">
    <property type="entry name" value="RT_dom"/>
</dbReference>
<keyword evidence="2" id="KW-0695">RNA-directed DNA polymerase</keyword>
<dbReference type="OrthoDB" id="7700848at2759"/>
<keyword evidence="3" id="KW-1185">Reference proteome</keyword>
<dbReference type="InterPro" id="IPR043502">
    <property type="entry name" value="DNA/RNA_pol_sf"/>
</dbReference>
<reference evidence="2 3" key="1">
    <citation type="submission" date="2015-04" db="EMBL/GenBank/DDBJ databases">
        <title>Lasius niger genome sequencing.</title>
        <authorList>
            <person name="Konorov E.A."/>
            <person name="Nikitin M.A."/>
            <person name="Kirill M.V."/>
            <person name="Chang P."/>
        </authorList>
    </citation>
    <scope>NUCLEOTIDE SEQUENCE [LARGE SCALE GENOMIC DNA]</scope>
    <source>
        <tissue evidence="2">Whole</tissue>
    </source>
</reference>
<proteinExistence type="predicted"/>
<dbReference type="Proteomes" id="UP000036403">
    <property type="component" value="Unassembled WGS sequence"/>
</dbReference>
<keyword evidence="2" id="KW-0808">Transferase</keyword>
<dbReference type="SUPFAM" id="SSF56672">
    <property type="entry name" value="DNA/RNA polymerases"/>
    <property type="match status" value="1"/>
</dbReference>
<feature type="domain" description="Reverse transcriptase" evidence="1">
    <location>
        <begin position="1"/>
        <end position="168"/>
    </location>
</feature>
<dbReference type="PANTHER" id="PTHR33332">
    <property type="entry name" value="REVERSE TRANSCRIPTASE DOMAIN-CONTAINING PROTEIN"/>
    <property type="match status" value="1"/>
</dbReference>
<comment type="caution">
    <text evidence="2">The sequence shown here is derived from an EMBL/GenBank/DDBJ whole genome shotgun (WGS) entry which is preliminary data.</text>
</comment>
<name>A0A0J7NDI6_LASNI</name>
<organism evidence="2 3">
    <name type="scientific">Lasius niger</name>
    <name type="common">Black garden ant</name>
    <dbReference type="NCBI Taxonomy" id="67767"/>
    <lineage>
        <taxon>Eukaryota</taxon>
        <taxon>Metazoa</taxon>
        <taxon>Ecdysozoa</taxon>
        <taxon>Arthropoda</taxon>
        <taxon>Hexapoda</taxon>
        <taxon>Insecta</taxon>
        <taxon>Pterygota</taxon>
        <taxon>Neoptera</taxon>
        <taxon>Endopterygota</taxon>
        <taxon>Hymenoptera</taxon>
        <taxon>Apocrita</taxon>
        <taxon>Aculeata</taxon>
        <taxon>Formicoidea</taxon>
        <taxon>Formicidae</taxon>
        <taxon>Formicinae</taxon>
        <taxon>Lasius</taxon>
        <taxon>Lasius</taxon>
    </lineage>
</organism>
<evidence type="ECO:0000313" key="3">
    <source>
        <dbReference type="Proteomes" id="UP000036403"/>
    </source>
</evidence>
<dbReference type="Pfam" id="PF00078">
    <property type="entry name" value="RVT_1"/>
    <property type="match status" value="1"/>
</dbReference>
<dbReference type="EMBL" id="LBMM01006496">
    <property type="protein sequence ID" value="KMQ90570.1"/>
    <property type="molecule type" value="Genomic_DNA"/>
</dbReference>
<gene>
    <name evidence="2" type="ORF">RF55_9656</name>
</gene>
<evidence type="ECO:0000259" key="1">
    <source>
        <dbReference type="PROSITE" id="PS50878"/>
    </source>
</evidence>
<dbReference type="PROSITE" id="PS50878">
    <property type="entry name" value="RT_POL"/>
    <property type="match status" value="1"/>
</dbReference>